<dbReference type="RefSeq" id="WP_210089926.1">
    <property type="nucleotide sequence ID" value="NZ_JAGGKG010000014.1"/>
</dbReference>
<reference evidence="1 2" key="1">
    <citation type="submission" date="2021-03" db="EMBL/GenBank/DDBJ databases">
        <title>Genomic Encyclopedia of Type Strains, Phase IV (KMG-IV): sequencing the most valuable type-strain genomes for metagenomic binning, comparative biology and taxonomic classification.</title>
        <authorList>
            <person name="Goeker M."/>
        </authorList>
    </citation>
    <scope>NUCLEOTIDE SEQUENCE [LARGE SCALE GENOMIC DNA]</scope>
    <source>
        <strain evidence="1 2">DSM 14349</strain>
    </source>
</reference>
<dbReference type="SUPFAM" id="SSF50475">
    <property type="entry name" value="FMN-binding split barrel"/>
    <property type="match status" value="1"/>
</dbReference>
<dbReference type="Proteomes" id="UP001519272">
    <property type="component" value="Unassembled WGS sequence"/>
</dbReference>
<proteinExistence type="predicted"/>
<accession>A0ABS4FUS7</accession>
<comment type="caution">
    <text evidence="1">The sequence shown here is derived from an EMBL/GenBank/DDBJ whole genome shotgun (WGS) entry which is preliminary data.</text>
</comment>
<dbReference type="EMBL" id="JAGGKG010000014">
    <property type="protein sequence ID" value="MBP1906333.1"/>
    <property type="molecule type" value="Genomic_DNA"/>
</dbReference>
<protein>
    <submittedName>
        <fullName evidence="1">Transcriptional regulator</fullName>
    </submittedName>
</protein>
<evidence type="ECO:0000313" key="1">
    <source>
        <dbReference type="EMBL" id="MBP1906333.1"/>
    </source>
</evidence>
<dbReference type="Pfam" id="PF04299">
    <property type="entry name" value="FMN_bind_2"/>
    <property type="match status" value="1"/>
</dbReference>
<dbReference type="PANTHER" id="PTHR35802">
    <property type="entry name" value="PROTEASE SYNTHASE AND SPORULATION PROTEIN PAI 2"/>
    <property type="match status" value="1"/>
</dbReference>
<gene>
    <name evidence="1" type="ORF">J2Z32_002982</name>
</gene>
<dbReference type="InterPro" id="IPR007396">
    <property type="entry name" value="TR_PAI2-type"/>
</dbReference>
<evidence type="ECO:0000313" key="2">
    <source>
        <dbReference type="Proteomes" id="UP001519272"/>
    </source>
</evidence>
<keyword evidence="2" id="KW-1185">Reference proteome</keyword>
<sequence>MYIPKPFLVANEEQLIAFVQEHSFGILFSQSEGEPFATHLPFLIEKDASGDLYLLGHMARSNPHWSKIEGNVLVVFNGPHAYISPTWYQEEKTVPTWNYISVHTYGEFNLINSSKELLNIMNQTINKYESQMPTPWETDLLSEFNSQLMKAIVGFKIKITKIEGKWKLNQNHSTDRRRKLIDGLRQTNDYFSLKVAGLMEDTLDDLR</sequence>
<dbReference type="Gene3D" id="2.30.110.10">
    <property type="entry name" value="Electron Transport, Fmn-binding Protein, Chain A"/>
    <property type="match status" value="1"/>
</dbReference>
<name>A0ABS4FUS7_9BACL</name>
<dbReference type="PIRSF" id="PIRSF010372">
    <property type="entry name" value="PaiB"/>
    <property type="match status" value="1"/>
</dbReference>
<dbReference type="PANTHER" id="PTHR35802:SF1">
    <property type="entry name" value="PROTEASE SYNTHASE AND SPORULATION PROTEIN PAI 2"/>
    <property type="match status" value="1"/>
</dbReference>
<organism evidence="1 2">
    <name type="scientific">Paenibacillus turicensis</name>
    <dbReference type="NCBI Taxonomy" id="160487"/>
    <lineage>
        <taxon>Bacteria</taxon>
        <taxon>Bacillati</taxon>
        <taxon>Bacillota</taxon>
        <taxon>Bacilli</taxon>
        <taxon>Bacillales</taxon>
        <taxon>Paenibacillaceae</taxon>
        <taxon>Paenibacillus</taxon>
    </lineage>
</organism>
<dbReference type="InterPro" id="IPR012349">
    <property type="entry name" value="Split_barrel_FMN-bd"/>
</dbReference>